<dbReference type="SMART" id="SM00239">
    <property type="entry name" value="C2"/>
    <property type="match status" value="1"/>
</dbReference>
<evidence type="ECO:0000256" key="2">
    <source>
        <dbReference type="SAM" id="Phobius"/>
    </source>
</evidence>
<dbReference type="PANTHER" id="PTHR47261">
    <property type="entry name" value="CALCIUM-DEPENDENT LIPID-BINDING (CALB DOMAIN) FAMILY PROTEIN"/>
    <property type="match status" value="1"/>
</dbReference>
<organism evidence="5 6">
    <name type="scientific">Gossypium aridum</name>
    <name type="common">American cotton</name>
    <name type="synonym">Erioxylum aridum</name>
    <dbReference type="NCBI Taxonomy" id="34290"/>
    <lineage>
        <taxon>Eukaryota</taxon>
        <taxon>Viridiplantae</taxon>
        <taxon>Streptophyta</taxon>
        <taxon>Embryophyta</taxon>
        <taxon>Tracheophyta</taxon>
        <taxon>Spermatophyta</taxon>
        <taxon>Magnoliopsida</taxon>
        <taxon>eudicotyledons</taxon>
        <taxon>Gunneridae</taxon>
        <taxon>Pentapetalae</taxon>
        <taxon>rosids</taxon>
        <taxon>malvids</taxon>
        <taxon>Malvales</taxon>
        <taxon>Malvaceae</taxon>
        <taxon>Malvoideae</taxon>
        <taxon>Gossypium</taxon>
    </lineage>
</organism>
<feature type="domain" description="C2" evidence="4">
    <location>
        <begin position="122"/>
        <end position="243"/>
    </location>
</feature>
<keyword evidence="3" id="KW-0732">Signal</keyword>
<dbReference type="InterPro" id="IPR000008">
    <property type="entry name" value="C2_dom"/>
</dbReference>
<accession>A0A7J8YG56</accession>
<feature type="region of interest" description="Disordered" evidence="1">
    <location>
        <begin position="273"/>
        <end position="309"/>
    </location>
</feature>
<dbReference type="PANTHER" id="PTHR47261:SF2">
    <property type="entry name" value="CALCIUM-DEPENDENT LIPID-BINDING (CALB DOMAIN) FAMILY PROTEIN"/>
    <property type="match status" value="1"/>
</dbReference>
<dbReference type="PROSITE" id="PS50004">
    <property type="entry name" value="C2"/>
    <property type="match status" value="1"/>
</dbReference>
<name>A0A7J8YG56_GOSAI</name>
<keyword evidence="2" id="KW-1133">Transmembrane helix</keyword>
<feature type="transmembrane region" description="Helical" evidence="2">
    <location>
        <begin position="377"/>
        <end position="400"/>
    </location>
</feature>
<feature type="chain" id="PRO_5029644151" description="C2 domain-containing protein" evidence="3">
    <location>
        <begin position="18"/>
        <end position="402"/>
    </location>
</feature>
<feature type="region of interest" description="Disordered" evidence="1">
    <location>
        <begin position="338"/>
        <end position="372"/>
    </location>
</feature>
<evidence type="ECO:0000256" key="3">
    <source>
        <dbReference type="SAM" id="SignalP"/>
    </source>
</evidence>
<feature type="signal peptide" evidence="3">
    <location>
        <begin position="1"/>
        <end position="17"/>
    </location>
</feature>
<dbReference type="Proteomes" id="UP000593577">
    <property type="component" value="Unassembled WGS sequence"/>
</dbReference>
<dbReference type="SUPFAM" id="SSF49562">
    <property type="entry name" value="C2 domain (Calcium/lipid-binding domain, CaLB)"/>
    <property type="match status" value="1"/>
</dbReference>
<sequence length="402" mass="44343">MLLMLSLKFGIIPIVVPVGVRDFDIDGELWVKLRLIPTEPFVGAVSWAFVSLPKIKFELSPFRLFNLMAYVNVLSGDGVEEFSLALFLFLTKLLTVDLPRLFVRPKKIVLDFQKGKAVGPVPNDSKREEIQEEKNKDFVGELSATLVDARKLSYVFYGKTDPYVVLSLGDQVIRSKKNSQTTVIGPPGEPIWNQDFYLLVANPGKEKLRIQVKDSLGFTDFTIGTGEVDLGSLQDTVPTDKIVVLRGGWGVFRKRSRGEILLRLTYKAYVEDEEDDTTATESVSADFSDDELSDIDESNGTYEQGTDETNKESFMDVLAALIVSEEFQGIVSSEPLSKNLDDISRTGPSKTRLNGVNTEAAPSDSDKGSEPPGGSTLLWFAVITNTLVLIALTMGGSSFFNP</sequence>
<dbReference type="AlphaFoldDB" id="A0A7J8YG56"/>
<feature type="compositionally biased region" description="Acidic residues" evidence="1">
    <location>
        <begin position="287"/>
        <end position="297"/>
    </location>
</feature>
<gene>
    <name evidence="5" type="ORF">Goari_000262</name>
</gene>
<evidence type="ECO:0000313" key="6">
    <source>
        <dbReference type="Proteomes" id="UP000593577"/>
    </source>
</evidence>
<dbReference type="CDD" id="cd00030">
    <property type="entry name" value="C2"/>
    <property type="match status" value="1"/>
</dbReference>
<evidence type="ECO:0000256" key="1">
    <source>
        <dbReference type="SAM" id="MobiDB-lite"/>
    </source>
</evidence>
<evidence type="ECO:0000313" key="5">
    <source>
        <dbReference type="EMBL" id="MBA0698555.1"/>
    </source>
</evidence>
<dbReference type="Gene3D" id="2.60.40.150">
    <property type="entry name" value="C2 domain"/>
    <property type="match status" value="1"/>
</dbReference>
<keyword evidence="6" id="KW-1185">Reference proteome</keyword>
<dbReference type="CDD" id="cd21669">
    <property type="entry name" value="SMP_SF"/>
    <property type="match status" value="1"/>
</dbReference>
<feature type="compositionally biased region" description="Polar residues" evidence="1">
    <location>
        <begin position="346"/>
        <end position="357"/>
    </location>
</feature>
<evidence type="ECO:0000259" key="4">
    <source>
        <dbReference type="PROSITE" id="PS50004"/>
    </source>
</evidence>
<reference evidence="5 6" key="1">
    <citation type="journal article" date="2019" name="Genome Biol. Evol.">
        <title>Insights into the evolution of the New World diploid cottons (Gossypium, subgenus Houzingenia) based on genome sequencing.</title>
        <authorList>
            <person name="Grover C.E."/>
            <person name="Arick M.A. 2nd"/>
            <person name="Thrash A."/>
            <person name="Conover J.L."/>
            <person name="Sanders W.S."/>
            <person name="Peterson D.G."/>
            <person name="Frelichowski J.E."/>
            <person name="Scheffler J.A."/>
            <person name="Scheffler B.E."/>
            <person name="Wendel J.F."/>
        </authorList>
    </citation>
    <scope>NUCLEOTIDE SEQUENCE [LARGE SCALE GENOMIC DNA]</scope>
    <source>
        <strain evidence="5">185</strain>
        <tissue evidence="5">Leaf</tissue>
    </source>
</reference>
<keyword evidence="2" id="KW-0472">Membrane</keyword>
<protein>
    <recommendedName>
        <fullName evidence="4">C2 domain-containing protein</fullName>
    </recommendedName>
</protein>
<dbReference type="Pfam" id="PF00168">
    <property type="entry name" value="C2"/>
    <property type="match status" value="1"/>
</dbReference>
<keyword evidence="2" id="KW-0812">Transmembrane</keyword>
<dbReference type="InterPro" id="IPR035892">
    <property type="entry name" value="C2_domain_sf"/>
</dbReference>
<proteinExistence type="predicted"/>
<comment type="caution">
    <text evidence="5">The sequence shown here is derived from an EMBL/GenBank/DDBJ whole genome shotgun (WGS) entry which is preliminary data.</text>
</comment>
<dbReference type="EMBL" id="JABFAA010000013">
    <property type="protein sequence ID" value="MBA0698555.1"/>
    <property type="molecule type" value="Genomic_DNA"/>
</dbReference>